<evidence type="ECO:0000313" key="3">
    <source>
        <dbReference type="EMBL" id="GMN32747.1"/>
    </source>
</evidence>
<dbReference type="InterPro" id="IPR032675">
    <property type="entry name" value="LRR_dom_sf"/>
</dbReference>
<proteinExistence type="predicted"/>
<dbReference type="InterPro" id="IPR055414">
    <property type="entry name" value="LRR_R13L4/SHOC2-like"/>
</dbReference>
<dbReference type="EMBL" id="BTGU01003467">
    <property type="protein sequence ID" value="GMN32747.1"/>
    <property type="molecule type" value="Genomic_DNA"/>
</dbReference>
<dbReference type="Proteomes" id="UP001187192">
    <property type="component" value="Unassembled WGS sequence"/>
</dbReference>
<reference evidence="3" key="1">
    <citation type="submission" date="2023-07" db="EMBL/GenBank/DDBJ databases">
        <title>draft genome sequence of fig (Ficus carica).</title>
        <authorList>
            <person name="Takahashi T."/>
            <person name="Nishimura K."/>
        </authorList>
    </citation>
    <scope>NUCLEOTIDE SEQUENCE</scope>
</reference>
<dbReference type="Pfam" id="PF23598">
    <property type="entry name" value="LRR_14"/>
    <property type="match status" value="1"/>
</dbReference>
<keyword evidence="4" id="KW-1185">Reference proteome</keyword>
<dbReference type="Gene3D" id="3.80.10.10">
    <property type="entry name" value="Ribonuclease Inhibitor"/>
    <property type="match status" value="2"/>
</dbReference>
<dbReference type="AlphaFoldDB" id="A0AA87ZF97"/>
<evidence type="ECO:0000256" key="1">
    <source>
        <dbReference type="ARBA" id="ARBA00022737"/>
    </source>
</evidence>
<evidence type="ECO:0000313" key="4">
    <source>
        <dbReference type="Proteomes" id="UP001187192"/>
    </source>
</evidence>
<feature type="non-terminal residue" evidence="3">
    <location>
        <position position="486"/>
    </location>
</feature>
<accession>A0AA87ZF97</accession>
<feature type="domain" description="Disease resistance R13L4/SHOC-2-like LRR" evidence="2">
    <location>
        <begin position="20"/>
        <end position="295"/>
    </location>
</feature>
<sequence>MRTFILHEFESLTSSDCNDILSNLKLLRALSFEIDTETLPNSLGKLKHLRYLKLSSYELKELPNSITELYNLHTLILSNCKCLVSLPADIKNLINLRHLEIYGCRELTHMPRGIGELTLLQTLDMFVVAANQSSESAGFGELGKLNNLRGRLVIQIKGLGESGAAQCLKNKKHLESLVLNWEVEQDTIGNAKEALECLEPHQDMKALEVNSYPGETFPPNWLSSLTDLVQLRLAGFKECKYLPPLHHLSSLQNLELYDLSALEFVSNRDREWDQGYHLSTSSRSFFPFLKSLEIRGCTSLKGWWDREIKDVGDVVGPLTEHHQQHPFFPSLTILEISNCPLLITMPLFPYLEELKIIDTSSKPLEQTIMMKLKSDGVATTSSASSSSSSSFPLSKLKDLDISNASDLESLPKAIENISSLTALTIEGCSNVTSLPEGIGSLSSLTYLRIEGCSNLTSLPEGIGSLSSLTGLGIEGCSNLTSLPEGI</sequence>
<gene>
    <name evidence="3" type="ORF">TIFTF001_044713</name>
</gene>
<keyword evidence="1" id="KW-0677">Repeat</keyword>
<name>A0AA87ZF97_FICCA</name>
<dbReference type="PANTHER" id="PTHR47186">
    <property type="entry name" value="LEUCINE-RICH REPEAT-CONTAINING PROTEIN 57"/>
    <property type="match status" value="1"/>
</dbReference>
<dbReference type="SUPFAM" id="SSF52058">
    <property type="entry name" value="L domain-like"/>
    <property type="match status" value="2"/>
</dbReference>
<dbReference type="PANTHER" id="PTHR47186:SF13">
    <property type="entry name" value="DISEASE RESISTANCE PROTEIN RGA3"/>
    <property type="match status" value="1"/>
</dbReference>
<organism evidence="3 4">
    <name type="scientific">Ficus carica</name>
    <name type="common">Common fig</name>
    <dbReference type="NCBI Taxonomy" id="3494"/>
    <lineage>
        <taxon>Eukaryota</taxon>
        <taxon>Viridiplantae</taxon>
        <taxon>Streptophyta</taxon>
        <taxon>Embryophyta</taxon>
        <taxon>Tracheophyta</taxon>
        <taxon>Spermatophyta</taxon>
        <taxon>Magnoliopsida</taxon>
        <taxon>eudicotyledons</taxon>
        <taxon>Gunneridae</taxon>
        <taxon>Pentapetalae</taxon>
        <taxon>rosids</taxon>
        <taxon>fabids</taxon>
        <taxon>Rosales</taxon>
        <taxon>Moraceae</taxon>
        <taxon>Ficeae</taxon>
        <taxon>Ficus</taxon>
    </lineage>
</organism>
<evidence type="ECO:0000259" key="2">
    <source>
        <dbReference type="Pfam" id="PF23598"/>
    </source>
</evidence>
<protein>
    <recommendedName>
        <fullName evidence="2">Disease resistance R13L4/SHOC-2-like LRR domain-containing protein</fullName>
    </recommendedName>
</protein>
<comment type="caution">
    <text evidence="3">The sequence shown here is derived from an EMBL/GenBank/DDBJ whole genome shotgun (WGS) entry which is preliminary data.</text>
</comment>